<dbReference type="PANTHER" id="PTHR43483">
    <property type="entry name" value="MEMBRANE TRANSPORTER PROTEIN HI_0806-RELATED"/>
    <property type="match status" value="1"/>
</dbReference>
<evidence type="ECO:0000313" key="7">
    <source>
        <dbReference type="Proteomes" id="UP001165395"/>
    </source>
</evidence>
<organism evidence="6 7">
    <name type="scientific">Leeia speluncae</name>
    <dbReference type="NCBI Taxonomy" id="2884804"/>
    <lineage>
        <taxon>Bacteria</taxon>
        <taxon>Pseudomonadati</taxon>
        <taxon>Pseudomonadota</taxon>
        <taxon>Betaproteobacteria</taxon>
        <taxon>Neisseriales</taxon>
        <taxon>Leeiaceae</taxon>
        <taxon>Leeia</taxon>
    </lineage>
</organism>
<name>A0ABS8DAW4_9NEIS</name>
<feature type="transmembrane region" description="Helical" evidence="5">
    <location>
        <begin position="234"/>
        <end position="252"/>
    </location>
</feature>
<feature type="transmembrane region" description="Helical" evidence="5">
    <location>
        <begin position="205"/>
        <end position="228"/>
    </location>
</feature>
<feature type="transmembrane region" description="Helical" evidence="5">
    <location>
        <begin position="100"/>
        <end position="120"/>
    </location>
</feature>
<keyword evidence="5" id="KW-1003">Cell membrane</keyword>
<evidence type="ECO:0000256" key="3">
    <source>
        <dbReference type="ARBA" id="ARBA00022989"/>
    </source>
</evidence>
<comment type="caution">
    <text evidence="6">The sequence shown here is derived from an EMBL/GenBank/DDBJ whole genome shotgun (WGS) entry which is preliminary data.</text>
</comment>
<feature type="transmembrane region" description="Helical" evidence="5">
    <location>
        <begin position="75"/>
        <end position="94"/>
    </location>
</feature>
<keyword evidence="3 5" id="KW-1133">Transmembrane helix</keyword>
<comment type="subcellular location">
    <subcellularLocation>
        <location evidence="5">Cell membrane</location>
        <topology evidence="5">Multi-pass membrane protein</topology>
    </subcellularLocation>
    <subcellularLocation>
        <location evidence="1">Membrane</location>
        <topology evidence="1">Multi-pass membrane protein</topology>
    </subcellularLocation>
</comment>
<evidence type="ECO:0000256" key="4">
    <source>
        <dbReference type="ARBA" id="ARBA00023136"/>
    </source>
</evidence>
<gene>
    <name evidence="6" type="ORF">LIN78_17265</name>
</gene>
<evidence type="ECO:0000313" key="6">
    <source>
        <dbReference type="EMBL" id="MCB6185299.1"/>
    </source>
</evidence>
<comment type="similarity">
    <text evidence="5">Belongs to the 4-toluene sulfonate uptake permease (TSUP) (TC 2.A.102) family.</text>
</comment>
<feature type="transmembrane region" description="Helical" evidence="5">
    <location>
        <begin position="42"/>
        <end position="63"/>
    </location>
</feature>
<dbReference type="Pfam" id="PF01925">
    <property type="entry name" value="TauE"/>
    <property type="match status" value="1"/>
</dbReference>
<evidence type="ECO:0000256" key="1">
    <source>
        <dbReference type="ARBA" id="ARBA00004141"/>
    </source>
</evidence>
<proteinExistence type="inferred from homology"/>
<keyword evidence="4 5" id="KW-0472">Membrane</keyword>
<reference evidence="6" key="1">
    <citation type="submission" date="2021-10" db="EMBL/GenBank/DDBJ databases">
        <title>The complete genome sequence of Leeia sp. TBRC 13508.</title>
        <authorList>
            <person name="Charoenyingcharoen P."/>
            <person name="Yukphan P."/>
        </authorList>
    </citation>
    <scope>NUCLEOTIDE SEQUENCE</scope>
    <source>
        <strain evidence="6">TBRC 13508</strain>
    </source>
</reference>
<dbReference type="InterPro" id="IPR002781">
    <property type="entry name" value="TM_pro_TauE-like"/>
</dbReference>
<feature type="transmembrane region" description="Helical" evidence="5">
    <location>
        <begin position="136"/>
        <end position="161"/>
    </location>
</feature>
<evidence type="ECO:0000256" key="5">
    <source>
        <dbReference type="RuleBase" id="RU363041"/>
    </source>
</evidence>
<dbReference type="EMBL" id="JAJBZT010000015">
    <property type="protein sequence ID" value="MCB6185299.1"/>
    <property type="molecule type" value="Genomic_DNA"/>
</dbReference>
<protein>
    <recommendedName>
        <fullName evidence="5">Probable membrane transporter protein</fullName>
    </recommendedName>
</protein>
<sequence>MNIVILGLLCGVCFRCFGFGGGFFLVPALFETTNEVNSPLDMLSTIQVVVIVMLVNSGIHVLPRCLKSPEKYKQVFRFTPVLFIGALAGGWLAISLGGKTLQILFIAYLLMSLLFGEAIFRHAHIFRRELPTESTCLAMVASTAGMLGVGGSVFLVPWFYLSNNEEMKMAVELSQFCTFFIMLGSSFSAFFGMHQISFSFAWLNWLVVLVACMQLGSFLGQFLLSYLPKWAQQIGYRCLLATVTLGMIIKGLT</sequence>
<feature type="transmembrane region" description="Helical" evidence="5">
    <location>
        <begin position="173"/>
        <end position="193"/>
    </location>
</feature>
<accession>A0ABS8DAW4</accession>
<dbReference type="Proteomes" id="UP001165395">
    <property type="component" value="Unassembled WGS sequence"/>
</dbReference>
<dbReference type="PANTHER" id="PTHR43483:SF3">
    <property type="entry name" value="MEMBRANE TRANSPORTER PROTEIN HI_0806-RELATED"/>
    <property type="match status" value="1"/>
</dbReference>
<dbReference type="RefSeq" id="WP_227182130.1">
    <property type="nucleotide sequence ID" value="NZ_JAJBZT010000015.1"/>
</dbReference>
<keyword evidence="7" id="KW-1185">Reference proteome</keyword>
<evidence type="ECO:0000256" key="2">
    <source>
        <dbReference type="ARBA" id="ARBA00022692"/>
    </source>
</evidence>
<keyword evidence="2 5" id="KW-0812">Transmembrane</keyword>